<feature type="transmembrane region" description="Helical" evidence="12">
    <location>
        <begin position="37"/>
        <end position="60"/>
    </location>
</feature>
<dbReference type="GO" id="GO:0005886">
    <property type="term" value="C:plasma membrane"/>
    <property type="evidence" value="ECO:0007669"/>
    <property type="project" value="UniProtKB-SubCell"/>
</dbReference>
<comment type="subcellular location">
    <subcellularLocation>
        <location evidence="1">Cell inner membrane</location>
        <topology evidence="1">Multi-pass membrane protein</topology>
    </subcellularLocation>
    <subcellularLocation>
        <location evidence="12">Cell membrane</location>
        <topology evidence="12">Multi-pass membrane protein</topology>
    </subcellularLocation>
</comment>
<keyword evidence="8 12" id="KW-1133">Transmembrane helix</keyword>
<dbReference type="GO" id="GO:0055085">
    <property type="term" value="P:transmembrane transport"/>
    <property type="evidence" value="ECO:0007669"/>
    <property type="project" value="InterPro"/>
</dbReference>
<feature type="transmembrane region" description="Helical" evidence="12">
    <location>
        <begin position="266"/>
        <end position="289"/>
    </location>
</feature>
<proteinExistence type="inferred from homology"/>
<feature type="transmembrane region" description="Helical" evidence="12">
    <location>
        <begin position="102"/>
        <end position="123"/>
    </location>
</feature>
<dbReference type="RefSeq" id="WP_150021557.1">
    <property type="nucleotide sequence ID" value="NZ_VWOJ01000001.1"/>
</dbReference>
<dbReference type="CDD" id="cd06261">
    <property type="entry name" value="TM_PBP2"/>
    <property type="match status" value="1"/>
</dbReference>
<accession>A0A5M6ZI63</accession>
<dbReference type="InterPro" id="IPR025966">
    <property type="entry name" value="OppC_N"/>
</dbReference>
<keyword evidence="5 12" id="KW-0812">Transmembrane</keyword>
<feature type="domain" description="ABC transmembrane type-1" evidence="13">
    <location>
        <begin position="100"/>
        <end position="289"/>
    </location>
</feature>
<evidence type="ECO:0000256" key="12">
    <source>
        <dbReference type="RuleBase" id="RU363032"/>
    </source>
</evidence>
<evidence type="ECO:0000256" key="3">
    <source>
        <dbReference type="ARBA" id="ARBA00022475"/>
    </source>
</evidence>
<dbReference type="AlphaFoldDB" id="A0A5M6ZI63"/>
<sequence>MVFTSTPSEKAGLMEASAVQGRSLWDDARARLMRNKAAVASMILLAVLVFLAFIGPLIWIHDSTEIYRDRVQIPPTWDNWHIFGTDAQGRDLFARTLVGLRMSLLVGVVATAVSLVIGVLWGATAGFLGGRTDQIMMRIVDVLYSIPFIFFVIILMVVFGRNIILIFVAIGAVEWLTMARIVRGQTISLRAMEFVEAAQAAGVSQASIIRRHVVPNVLGPVVVYVTLTIPAVILAESFLSFLGLGVQEPLTSLGNLIANGARDMEIANWTLFFPAATMMITLFCFNFIGDGLRDAIDPKDR</sequence>
<evidence type="ECO:0000259" key="13">
    <source>
        <dbReference type="PROSITE" id="PS50928"/>
    </source>
</evidence>
<dbReference type="InterPro" id="IPR000515">
    <property type="entry name" value="MetI-like"/>
</dbReference>
<evidence type="ECO:0000256" key="11">
    <source>
        <dbReference type="ARBA" id="ARBA00072251"/>
    </source>
</evidence>
<feature type="transmembrane region" description="Helical" evidence="12">
    <location>
        <begin position="221"/>
        <end position="246"/>
    </location>
</feature>
<keyword evidence="4" id="KW-0997">Cell inner membrane</keyword>
<dbReference type="InterPro" id="IPR035906">
    <property type="entry name" value="MetI-like_sf"/>
</dbReference>
<evidence type="ECO:0000256" key="4">
    <source>
        <dbReference type="ARBA" id="ARBA00022519"/>
    </source>
</evidence>
<keyword evidence="6" id="KW-0571">Peptide transport</keyword>
<dbReference type="GO" id="GO:0015833">
    <property type="term" value="P:peptide transport"/>
    <property type="evidence" value="ECO:0007669"/>
    <property type="project" value="UniProtKB-KW"/>
</dbReference>
<keyword evidence="2 12" id="KW-0813">Transport</keyword>
<organism evidence="14 15">
    <name type="scientific">Alkalicaulis satelles</name>
    <dbReference type="NCBI Taxonomy" id="2609175"/>
    <lineage>
        <taxon>Bacteria</taxon>
        <taxon>Pseudomonadati</taxon>
        <taxon>Pseudomonadota</taxon>
        <taxon>Alphaproteobacteria</taxon>
        <taxon>Maricaulales</taxon>
        <taxon>Maricaulaceae</taxon>
        <taxon>Alkalicaulis</taxon>
    </lineage>
</organism>
<evidence type="ECO:0000256" key="1">
    <source>
        <dbReference type="ARBA" id="ARBA00004429"/>
    </source>
</evidence>
<dbReference type="Pfam" id="PF12911">
    <property type="entry name" value="OppC_N"/>
    <property type="match status" value="1"/>
</dbReference>
<evidence type="ECO:0000256" key="10">
    <source>
        <dbReference type="ARBA" id="ARBA00024202"/>
    </source>
</evidence>
<reference evidence="14 15" key="1">
    <citation type="submission" date="2019-09" db="EMBL/GenBank/DDBJ databases">
        <authorList>
            <person name="Kevbrin V."/>
            <person name="Grouzdev D.S."/>
        </authorList>
    </citation>
    <scope>NUCLEOTIDE SEQUENCE [LARGE SCALE GENOMIC DNA]</scope>
    <source>
        <strain evidence="14 15">G-192</strain>
    </source>
</reference>
<dbReference type="GO" id="GO:0015031">
    <property type="term" value="P:protein transport"/>
    <property type="evidence" value="ECO:0007669"/>
    <property type="project" value="UniProtKB-KW"/>
</dbReference>
<comment type="caution">
    <text evidence="14">The sequence shown here is derived from an EMBL/GenBank/DDBJ whole genome shotgun (WGS) entry which is preliminary data.</text>
</comment>
<dbReference type="PANTHER" id="PTHR43386:SF2">
    <property type="entry name" value="OLIGOPEPTIDE TRANSPORT SYSTEM PERMEASE PROTEIN OPPC"/>
    <property type="match status" value="1"/>
</dbReference>
<evidence type="ECO:0000256" key="6">
    <source>
        <dbReference type="ARBA" id="ARBA00022856"/>
    </source>
</evidence>
<keyword evidence="15" id="KW-1185">Reference proteome</keyword>
<evidence type="ECO:0000313" key="15">
    <source>
        <dbReference type="Proteomes" id="UP000325122"/>
    </source>
</evidence>
<protein>
    <recommendedName>
        <fullName evidence="11">Oligopeptide transport system permease protein OppC</fullName>
    </recommendedName>
</protein>
<comment type="similarity">
    <text evidence="10">Belongs to the binding-protein-dependent transport system permease family. OppBC subfamily.</text>
</comment>
<feature type="transmembrane region" description="Helical" evidence="12">
    <location>
        <begin position="135"/>
        <end position="157"/>
    </location>
</feature>
<evidence type="ECO:0000256" key="9">
    <source>
        <dbReference type="ARBA" id="ARBA00023136"/>
    </source>
</evidence>
<evidence type="ECO:0000256" key="2">
    <source>
        <dbReference type="ARBA" id="ARBA00022448"/>
    </source>
</evidence>
<keyword evidence="7" id="KW-0653">Protein transport</keyword>
<name>A0A5M6ZI63_9PROT</name>
<dbReference type="Gene3D" id="1.10.3720.10">
    <property type="entry name" value="MetI-like"/>
    <property type="match status" value="1"/>
</dbReference>
<feature type="transmembrane region" description="Helical" evidence="12">
    <location>
        <begin position="163"/>
        <end position="182"/>
    </location>
</feature>
<evidence type="ECO:0000256" key="5">
    <source>
        <dbReference type="ARBA" id="ARBA00022692"/>
    </source>
</evidence>
<evidence type="ECO:0000256" key="7">
    <source>
        <dbReference type="ARBA" id="ARBA00022927"/>
    </source>
</evidence>
<dbReference type="SUPFAM" id="SSF161098">
    <property type="entry name" value="MetI-like"/>
    <property type="match status" value="1"/>
</dbReference>
<evidence type="ECO:0000313" key="14">
    <source>
        <dbReference type="EMBL" id="KAA5804526.1"/>
    </source>
</evidence>
<dbReference type="Pfam" id="PF00528">
    <property type="entry name" value="BPD_transp_1"/>
    <property type="match status" value="1"/>
</dbReference>
<dbReference type="PANTHER" id="PTHR43386">
    <property type="entry name" value="OLIGOPEPTIDE TRANSPORT SYSTEM PERMEASE PROTEIN APPC"/>
    <property type="match status" value="1"/>
</dbReference>
<gene>
    <name evidence="14" type="ORF">F1654_00510</name>
</gene>
<dbReference type="InterPro" id="IPR050366">
    <property type="entry name" value="BP-dependent_transpt_permease"/>
</dbReference>
<keyword evidence="3" id="KW-1003">Cell membrane</keyword>
<evidence type="ECO:0000256" key="8">
    <source>
        <dbReference type="ARBA" id="ARBA00022989"/>
    </source>
</evidence>
<dbReference type="EMBL" id="VWOJ01000001">
    <property type="protein sequence ID" value="KAA5804526.1"/>
    <property type="molecule type" value="Genomic_DNA"/>
</dbReference>
<keyword evidence="9 12" id="KW-0472">Membrane</keyword>
<dbReference type="Proteomes" id="UP000325122">
    <property type="component" value="Unassembled WGS sequence"/>
</dbReference>
<dbReference type="PROSITE" id="PS50928">
    <property type="entry name" value="ABC_TM1"/>
    <property type="match status" value="1"/>
</dbReference>